<evidence type="ECO:0000313" key="7">
    <source>
        <dbReference type="Proteomes" id="UP000190130"/>
    </source>
</evidence>
<organism evidence="4 6">
    <name type="scientific">Bosea thiooxidans</name>
    <dbReference type="NCBI Taxonomy" id="53254"/>
    <lineage>
        <taxon>Bacteria</taxon>
        <taxon>Pseudomonadati</taxon>
        <taxon>Pseudomonadota</taxon>
        <taxon>Alphaproteobacteria</taxon>
        <taxon>Hyphomicrobiales</taxon>
        <taxon>Boseaceae</taxon>
        <taxon>Bosea</taxon>
    </lineage>
</organism>
<dbReference type="SUPFAM" id="SSF53850">
    <property type="entry name" value="Periplasmic binding protein-like II"/>
    <property type="match status" value="1"/>
</dbReference>
<dbReference type="AlphaFoldDB" id="A0A0Q3M591"/>
<keyword evidence="1 2" id="KW-0732">Signal</keyword>
<proteinExistence type="predicted"/>
<dbReference type="Proteomes" id="UP000190130">
    <property type="component" value="Unassembled WGS sequence"/>
</dbReference>
<dbReference type="Pfam" id="PF00497">
    <property type="entry name" value="SBP_bac_3"/>
    <property type="match status" value="1"/>
</dbReference>
<keyword evidence="6" id="KW-1185">Reference proteome</keyword>
<dbReference type="RefSeq" id="WP_055727757.1">
    <property type="nucleotide sequence ID" value="NZ_FUYX01000008.1"/>
</dbReference>
<dbReference type="OrthoDB" id="9791339at2"/>
<name>A0A0Q3M591_9HYPH</name>
<gene>
    <name evidence="4" type="ORF">ARD30_11650</name>
    <name evidence="5" type="ORF">SAMN05660750_03172</name>
</gene>
<dbReference type="InterPro" id="IPR001638">
    <property type="entry name" value="Solute-binding_3/MltF_N"/>
</dbReference>
<dbReference type="EMBL" id="LMAR01000032">
    <property type="protein sequence ID" value="KQK30929.1"/>
    <property type="molecule type" value="Genomic_DNA"/>
</dbReference>
<feature type="chain" id="PRO_5014520568" evidence="2">
    <location>
        <begin position="25"/>
        <end position="275"/>
    </location>
</feature>
<dbReference type="PANTHER" id="PTHR35936">
    <property type="entry name" value="MEMBRANE-BOUND LYTIC MUREIN TRANSGLYCOSYLASE F"/>
    <property type="match status" value="1"/>
</dbReference>
<dbReference type="PANTHER" id="PTHR35936:SF17">
    <property type="entry name" value="ARGININE-BINDING EXTRACELLULAR PROTEIN ARTP"/>
    <property type="match status" value="1"/>
</dbReference>
<dbReference type="SMART" id="SM00062">
    <property type="entry name" value="PBPb"/>
    <property type="match status" value="1"/>
</dbReference>
<evidence type="ECO:0000313" key="5">
    <source>
        <dbReference type="EMBL" id="SKB94370.1"/>
    </source>
</evidence>
<feature type="signal peptide" evidence="2">
    <location>
        <begin position="1"/>
        <end position="24"/>
    </location>
</feature>
<protein>
    <submittedName>
        <fullName evidence="4">ABC transporter substrate-binding protein</fullName>
    </submittedName>
    <submittedName>
        <fullName evidence="5">Polar amino acid transport system substrate-binding protein</fullName>
    </submittedName>
</protein>
<reference evidence="5 7" key="2">
    <citation type="submission" date="2017-02" db="EMBL/GenBank/DDBJ databases">
        <authorList>
            <person name="Peterson S.W."/>
        </authorList>
    </citation>
    <scope>NUCLEOTIDE SEQUENCE [LARGE SCALE GENOMIC DNA]</scope>
    <source>
        <strain evidence="5 7">DSM 9653</strain>
    </source>
</reference>
<sequence length="275" mass="29779">MKSIIRAICAAGLGWLALQSPVQAEDTIEAVRARGVLRIPGIINEDPYFNKDPRTGEWRGFAIEMARDIANTLGVKLEVVESSWPNSILDVQSGKADLALGVTATPQRALSVAFSAPTYFNSFVIVSPKAELSKLSWAELDDPKYTFAVDLGSSQDLIAQQYLPKAKMLRFKSRDEAIVAVVSGKADGLVNTMLNGLVMTKKASGIGKVLVPSPVLSTPSVVAMNWKADEKSRAFISAWAEYNRRIGNNQTWIVKSLAPFGITLDDMPEGFGFGG</sequence>
<evidence type="ECO:0000313" key="4">
    <source>
        <dbReference type="EMBL" id="KQK30929.1"/>
    </source>
</evidence>
<accession>A0A0Q3M591</accession>
<dbReference type="Proteomes" id="UP000051562">
    <property type="component" value="Unassembled WGS sequence"/>
</dbReference>
<dbReference type="Gene3D" id="3.40.190.10">
    <property type="entry name" value="Periplasmic binding protein-like II"/>
    <property type="match status" value="2"/>
</dbReference>
<reference evidence="4 6" key="1">
    <citation type="submission" date="2015-10" db="EMBL/GenBank/DDBJ databases">
        <title>Draft genome of Bosea thiooxidans.</title>
        <authorList>
            <person name="Wang X."/>
        </authorList>
    </citation>
    <scope>NUCLEOTIDE SEQUENCE [LARGE SCALE GENOMIC DNA]</scope>
    <source>
        <strain evidence="4 6">CGMCC 9174</strain>
    </source>
</reference>
<feature type="domain" description="Solute-binding protein family 3/N-terminal" evidence="3">
    <location>
        <begin position="36"/>
        <end position="253"/>
    </location>
</feature>
<evidence type="ECO:0000256" key="2">
    <source>
        <dbReference type="SAM" id="SignalP"/>
    </source>
</evidence>
<dbReference type="EMBL" id="FUYX01000008">
    <property type="protein sequence ID" value="SKB94370.1"/>
    <property type="molecule type" value="Genomic_DNA"/>
</dbReference>
<evidence type="ECO:0000256" key="1">
    <source>
        <dbReference type="ARBA" id="ARBA00022729"/>
    </source>
</evidence>
<evidence type="ECO:0000313" key="6">
    <source>
        <dbReference type="Proteomes" id="UP000051562"/>
    </source>
</evidence>
<evidence type="ECO:0000259" key="3">
    <source>
        <dbReference type="SMART" id="SM00062"/>
    </source>
</evidence>
<dbReference type="STRING" id="53254.SAMN05660750_03172"/>